<proteinExistence type="predicted"/>
<dbReference type="AlphaFoldDB" id="A0A1H8JPP9"/>
<accession>A0A1H8JPP9</accession>
<feature type="region of interest" description="Disordered" evidence="2">
    <location>
        <begin position="1"/>
        <end position="20"/>
    </location>
</feature>
<name>A0A1H8JPP9_9ACTN</name>
<keyword evidence="1" id="KW-0677">Repeat</keyword>
<evidence type="ECO:0000313" key="4">
    <source>
        <dbReference type="EMBL" id="SEN82704.1"/>
    </source>
</evidence>
<dbReference type="EMBL" id="FOBF01000040">
    <property type="protein sequence ID" value="SEN82704.1"/>
    <property type="molecule type" value="Genomic_DNA"/>
</dbReference>
<feature type="non-terminal residue" evidence="4">
    <location>
        <position position="600"/>
    </location>
</feature>
<dbReference type="InterPro" id="IPR056884">
    <property type="entry name" value="NPHP3-like_N"/>
</dbReference>
<feature type="domain" description="NACHT" evidence="3">
    <location>
        <begin position="76"/>
        <end position="213"/>
    </location>
</feature>
<gene>
    <name evidence="4" type="ORF">SAMN05660976_08402</name>
</gene>
<keyword evidence="5" id="KW-1185">Reference proteome</keyword>
<dbReference type="InterPro" id="IPR007111">
    <property type="entry name" value="NACHT_NTPase"/>
</dbReference>
<sequence length="600" mass="63974">MDGGRWKGSVRRSGKASAESGGYANTGIHIGDVYREPVARSAYLEQVEQIFPWTLEGRSEELAELAAFCLGEDGPGYVWWQGPAWAGKSALMATLVLHPPAGVRVVSFFITARYAGQSDRQAFLDVVLPQLAELLGQSLPPLLGASTQQGWFNKLLKEAARACMQAGERLVLVVDGLDEDQGVKVGPGTHSIAALLPPLVVEGLRVVVAGRPNPPVPSDVPVGHPLRDARIVRVLRPSAAAQVIRDDAERELEHVLYGDAADRDLLGLLVAAGGGLSIEDLAELTGSPAAVVRKWLHAVSGRTFAGRESQWRAGARVFVLAHEELHAAAVESLGHQTLSGCRDRIHAWAQGYRDRGWPAETPEYLLRGYHRLLGSVGDLDRMVACATDWVRLDRMLDISGGDAAALAEITACQAVICEQEEPDLSMMLLLAYTRDRLAERNAKLPLGLPAAWARLGNVVRAEALARSLPNPASQAEALTALVRALANAGEHDRARVIAQATETVAHSITHPDSQAWALAALIVALADAGEHDRAKTMACTITHPIVQAGALAALVRVLADAGEYDRAETVARTITYPAYLAGALAALVGALANAGEHDRA</sequence>
<evidence type="ECO:0000256" key="2">
    <source>
        <dbReference type="SAM" id="MobiDB-lite"/>
    </source>
</evidence>
<dbReference type="InterPro" id="IPR011990">
    <property type="entry name" value="TPR-like_helical_dom_sf"/>
</dbReference>
<dbReference type="Proteomes" id="UP000198953">
    <property type="component" value="Unassembled WGS sequence"/>
</dbReference>
<dbReference type="RefSeq" id="WP_218154254.1">
    <property type="nucleotide sequence ID" value="NZ_FOBF01000040.1"/>
</dbReference>
<evidence type="ECO:0000313" key="5">
    <source>
        <dbReference type="Proteomes" id="UP000198953"/>
    </source>
</evidence>
<protein>
    <recommendedName>
        <fullName evidence="3">NACHT domain-containing protein</fullName>
    </recommendedName>
</protein>
<dbReference type="PROSITE" id="PS50837">
    <property type="entry name" value="NACHT"/>
    <property type="match status" value="1"/>
</dbReference>
<evidence type="ECO:0000259" key="3">
    <source>
        <dbReference type="PROSITE" id="PS50837"/>
    </source>
</evidence>
<reference evidence="4 5" key="1">
    <citation type="submission" date="2016-10" db="EMBL/GenBank/DDBJ databases">
        <authorList>
            <person name="de Groot N.N."/>
        </authorList>
    </citation>
    <scope>NUCLEOTIDE SEQUENCE [LARGE SCALE GENOMIC DNA]</scope>
    <source>
        <strain evidence="4 5">DSM 43357</strain>
    </source>
</reference>
<organism evidence="4 5">
    <name type="scientific">Nonomuraea pusilla</name>
    <dbReference type="NCBI Taxonomy" id="46177"/>
    <lineage>
        <taxon>Bacteria</taxon>
        <taxon>Bacillati</taxon>
        <taxon>Actinomycetota</taxon>
        <taxon>Actinomycetes</taxon>
        <taxon>Streptosporangiales</taxon>
        <taxon>Streptosporangiaceae</taxon>
        <taxon>Nonomuraea</taxon>
    </lineage>
</organism>
<evidence type="ECO:0000256" key="1">
    <source>
        <dbReference type="ARBA" id="ARBA00022737"/>
    </source>
</evidence>
<dbReference type="Pfam" id="PF24883">
    <property type="entry name" value="NPHP3_N"/>
    <property type="match status" value="1"/>
</dbReference>
<dbReference type="Gene3D" id="1.25.40.10">
    <property type="entry name" value="Tetratricopeptide repeat domain"/>
    <property type="match status" value="2"/>
</dbReference>
<dbReference type="STRING" id="46177.SAMN05660976_08402"/>